<evidence type="ECO:0000313" key="1">
    <source>
        <dbReference type="EMBL" id="GMS78555.1"/>
    </source>
</evidence>
<organism evidence="1 2">
    <name type="scientific">Pristionchus entomophagus</name>
    <dbReference type="NCBI Taxonomy" id="358040"/>
    <lineage>
        <taxon>Eukaryota</taxon>
        <taxon>Metazoa</taxon>
        <taxon>Ecdysozoa</taxon>
        <taxon>Nematoda</taxon>
        <taxon>Chromadorea</taxon>
        <taxon>Rhabditida</taxon>
        <taxon>Rhabditina</taxon>
        <taxon>Diplogasteromorpha</taxon>
        <taxon>Diplogasteroidea</taxon>
        <taxon>Neodiplogasteridae</taxon>
        <taxon>Pristionchus</taxon>
    </lineage>
</organism>
<comment type="caution">
    <text evidence="1">The sequence shown here is derived from an EMBL/GenBank/DDBJ whole genome shotgun (WGS) entry which is preliminary data.</text>
</comment>
<evidence type="ECO:0000313" key="2">
    <source>
        <dbReference type="Proteomes" id="UP001432027"/>
    </source>
</evidence>
<feature type="non-terminal residue" evidence="1">
    <location>
        <position position="149"/>
    </location>
</feature>
<gene>
    <name evidence="1" type="ORF">PENTCL1PPCAC_730</name>
</gene>
<reference evidence="1" key="1">
    <citation type="submission" date="2023-10" db="EMBL/GenBank/DDBJ databases">
        <title>Genome assembly of Pristionchus species.</title>
        <authorList>
            <person name="Yoshida K."/>
            <person name="Sommer R.J."/>
        </authorList>
    </citation>
    <scope>NUCLEOTIDE SEQUENCE</scope>
    <source>
        <strain evidence="1">RS0144</strain>
    </source>
</reference>
<proteinExistence type="predicted"/>
<sequence>MIDNYDRKEVMKPLFNFSHLMVGNQISIRSFDQIWFQDMLARFLANETSRPILATDLIYPIANDIFHSSAHEKSLRDSIETFVPTTKNIYWKVAVDSSISIDLSSPWQWNARILQQPERFLDFIDKEGLSLLSVEAKVRWRFDRHDISL</sequence>
<keyword evidence="2" id="KW-1185">Reference proteome</keyword>
<dbReference type="EMBL" id="BTSX01000001">
    <property type="protein sequence ID" value="GMS78555.1"/>
    <property type="molecule type" value="Genomic_DNA"/>
</dbReference>
<dbReference type="AlphaFoldDB" id="A0AAV5SEG7"/>
<name>A0AAV5SEG7_9BILA</name>
<accession>A0AAV5SEG7</accession>
<protein>
    <submittedName>
        <fullName evidence="1">Uncharacterized protein</fullName>
    </submittedName>
</protein>
<dbReference type="Proteomes" id="UP001432027">
    <property type="component" value="Unassembled WGS sequence"/>
</dbReference>